<dbReference type="PROSITE" id="PS01131">
    <property type="entry name" value="RRNA_A_DIMETH"/>
    <property type="match status" value="1"/>
</dbReference>
<dbReference type="InterPro" id="IPR023165">
    <property type="entry name" value="rRNA_Ade_diMease-like_C"/>
</dbReference>
<evidence type="ECO:0000256" key="1">
    <source>
        <dbReference type="ARBA" id="ARBA00022490"/>
    </source>
</evidence>
<evidence type="ECO:0000256" key="5">
    <source>
        <dbReference type="ARBA" id="ARBA00022691"/>
    </source>
</evidence>
<dbReference type="InterPro" id="IPR020596">
    <property type="entry name" value="rRNA_Ade_Mease_Trfase_CS"/>
</dbReference>
<evidence type="ECO:0000256" key="6">
    <source>
        <dbReference type="ARBA" id="ARBA00022884"/>
    </source>
</evidence>
<dbReference type="InterPro" id="IPR029063">
    <property type="entry name" value="SAM-dependent_MTases_sf"/>
</dbReference>
<evidence type="ECO:0000256" key="7">
    <source>
        <dbReference type="HAMAP-Rule" id="MF_00607"/>
    </source>
</evidence>
<evidence type="ECO:0000313" key="10">
    <source>
        <dbReference type="EMBL" id="KKU91584.1"/>
    </source>
</evidence>
<dbReference type="AlphaFoldDB" id="A0A0G1UBT1"/>
<dbReference type="EC" id="2.1.1.182" evidence="7"/>
<dbReference type="GO" id="GO:0005829">
    <property type="term" value="C:cytosol"/>
    <property type="evidence" value="ECO:0007669"/>
    <property type="project" value="TreeGrafter"/>
</dbReference>
<dbReference type="HAMAP" id="MF_00607">
    <property type="entry name" value="16SrRNA_methyltr_A"/>
    <property type="match status" value="1"/>
</dbReference>
<evidence type="ECO:0000313" key="11">
    <source>
        <dbReference type="Proteomes" id="UP000034956"/>
    </source>
</evidence>
<protein>
    <recommendedName>
        <fullName evidence="7">Ribosomal RNA small subunit methyltransferase A</fullName>
        <ecNumber evidence="7">2.1.1.182</ecNumber>
    </recommendedName>
    <alternativeName>
        <fullName evidence="7">16S rRNA (adenine(1518)-N(6)/adenine(1519)-N(6))-dimethyltransferase</fullName>
    </alternativeName>
    <alternativeName>
        <fullName evidence="7">16S rRNA dimethyladenosine transferase</fullName>
    </alternativeName>
    <alternativeName>
        <fullName evidence="7">16S rRNA dimethylase</fullName>
    </alternativeName>
    <alternativeName>
        <fullName evidence="7">S-adenosylmethionine-6-N', N'-adenosyl(rRNA) dimethyltransferase</fullName>
    </alternativeName>
</protein>
<evidence type="ECO:0000256" key="4">
    <source>
        <dbReference type="ARBA" id="ARBA00022679"/>
    </source>
</evidence>
<dbReference type="InterPro" id="IPR011530">
    <property type="entry name" value="rRNA_adenine_dimethylase"/>
</dbReference>
<dbReference type="PANTHER" id="PTHR11727">
    <property type="entry name" value="DIMETHYLADENOSINE TRANSFERASE"/>
    <property type="match status" value="1"/>
</dbReference>
<dbReference type="NCBIfam" id="TIGR00755">
    <property type="entry name" value="ksgA"/>
    <property type="match status" value="1"/>
</dbReference>
<evidence type="ECO:0000256" key="8">
    <source>
        <dbReference type="PROSITE-ProRule" id="PRU01026"/>
    </source>
</evidence>
<dbReference type="SUPFAM" id="SSF53335">
    <property type="entry name" value="S-adenosyl-L-methionine-dependent methyltransferases"/>
    <property type="match status" value="1"/>
</dbReference>
<comment type="similarity">
    <text evidence="7">Belongs to the class I-like SAM-binding methyltransferase superfamily. rRNA adenine N(6)-methyltransferase family. RsmA subfamily.</text>
</comment>
<sequence length="263" mass="30018">MGEKLGQHFLKNSRKIKGIAAALDLEANDIVIEIGPGHGELTRELRIKNGGIRIIAIEKDKKLAEGLREKFFGDEKLEIIEDDALKALPSIIHDSKFIIQNYKLVGNIPYYITGHLLRVIGELRKKPELAVLTVQREVALRLCARPPRMNLLSAAVRFWAEPKIVDFIPKKDFSPQPRVDSAIVRLETRPTEGKTEENYYRLTRAVFQQPRKTVFNNLKAARLTTEVKLLTLLRKNNISSLARPQDLSLETLKKLALMLYNEY</sequence>
<keyword evidence="2 7" id="KW-0698">rRNA processing</keyword>
<dbReference type="GO" id="GO:0003723">
    <property type="term" value="F:RNA binding"/>
    <property type="evidence" value="ECO:0007669"/>
    <property type="project" value="UniProtKB-UniRule"/>
</dbReference>
<comment type="catalytic activity">
    <reaction evidence="7">
        <text>adenosine(1518)/adenosine(1519) in 16S rRNA + 4 S-adenosyl-L-methionine = N(6)-dimethyladenosine(1518)/N(6)-dimethyladenosine(1519) in 16S rRNA + 4 S-adenosyl-L-homocysteine + 4 H(+)</text>
        <dbReference type="Rhea" id="RHEA:19609"/>
        <dbReference type="Rhea" id="RHEA-COMP:10232"/>
        <dbReference type="Rhea" id="RHEA-COMP:10233"/>
        <dbReference type="ChEBI" id="CHEBI:15378"/>
        <dbReference type="ChEBI" id="CHEBI:57856"/>
        <dbReference type="ChEBI" id="CHEBI:59789"/>
        <dbReference type="ChEBI" id="CHEBI:74411"/>
        <dbReference type="ChEBI" id="CHEBI:74493"/>
        <dbReference type="EC" id="2.1.1.182"/>
    </reaction>
</comment>
<feature type="binding site" evidence="7 8">
    <location>
        <position position="58"/>
    </location>
    <ligand>
        <name>S-adenosyl-L-methionine</name>
        <dbReference type="ChEBI" id="CHEBI:59789"/>
    </ligand>
</feature>
<reference evidence="10 11" key="1">
    <citation type="journal article" date="2015" name="Nature">
        <title>rRNA introns, odd ribosomes, and small enigmatic genomes across a large radiation of phyla.</title>
        <authorList>
            <person name="Brown C.T."/>
            <person name="Hug L.A."/>
            <person name="Thomas B.C."/>
            <person name="Sharon I."/>
            <person name="Castelle C.J."/>
            <person name="Singh A."/>
            <person name="Wilkins M.J."/>
            <person name="Williams K.H."/>
            <person name="Banfield J.F."/>
        </authorList>
    </citation>
    <scope>NUCLEOTIDE SEQUENCE [LARGE SCALE GENOMIC DNA]</scope>
</reference>
<keyword evidence="3 7" id="KW-0489">Methyltransferase</keyword>
<dbReference type="SMART" id="SM00650">
    <property type="entry name" value="rADc"/>
    <property type="match status" value="1"/>
</dbReference>
<organism evidence="10 11">
    <name type="scientific">Candidatus Jorgensenbacteria bacterium GW2011_GWA1_48_11</name>
    <dbReference type="NCBI Taxonomy" id="1618660"/>
    <lineage>
        <taxon>Bacteria</taxon>
        <taxon>Candidatus Joergenseniibacteriota</taxon>
    </lineage>
</organism>
<feature type="binding site" evidence="7 8">
    <location>
        <position position="8"/>
    </location>
    <ligand>
        <name>S-adenosyl-L-methionine</name>
        <dbReference type="ChEBI" id="CHEBI:59789"/>
    </ligand>
</feature>
<proteinExistence type="inferred from homology"/>
<feature type="binding site" evidence="7 8">
    <location>
        <position position="10"/>
    </location>
    <ligand>
        <name>S-adenosyl-L-methionine</name>
        <dbReference type="ChEBI" id="CHEBI:59789"/>
    </ligand>
</feature>
<dbReference type="CDD" id="cd02440">
    <property type="entry name" value="AdoMet_MTases"/>
    <property type="match status" value="1"/>
</dbReference>
<name>A0A0G1UBT1_9BACT</name>
<evidence type="ECO:0000256" key="2">
    <source>
        <dbReference type="ARBA" id="ARBA00022552"/>
    </source>
</evidence>
<dbReference type="Gene3D" id="1.10.8.100">
    <property type="entry name" value="Ribosomal RNA adenine dimethylase-like, domain 2"/>
    <property type="match status" value="1"/>
</dbReference>
<comment type="function">
    <text evidence="7">Specifically dimethylates two adjacent adenosines (A1518 and A1519) in the loop of a conserved hairpin near the 3'-end of 16S rRNA in the 30S particle. May play a critical role in biogenesis of 30S subunits.</text>
</comment>
<keyword evidence="1 7" id="KW-0963">Cytoplasm</keyword>
<dbReference type="GO" id="GO:0052908">
    <property type="term" value="F:16S rRNA (adenine(1518)-N(6)/adenine(1519)-N(6))-dimethyltransferase activity"/>
    <property type="evidence" value="ECO:0007669"/>
    <property type="project" value="UniProtKB-EC"/>
</dbReference>
<keyword evidence="6 7" id="KW-0694">RNA-binding</keyword>
<gene>
    <name evidence="7" type="primary">rsmA</name>
    <name evidence="7" type="synonym">ksgA</name>
    <name evidence="10" type="ORF">UY23_C0001G0190</name>
</gene>
<keyword evidence="5 7" id="KW-0949">S-adenosyl-L-methionine</keyword>
<evidence type="ECO:0000259" key="9">
    <source>
        <dbReference type="SMART" id="SM00650"/>
    </source>
</evidence>
<dbReference type="PANTHER" id="PTHR11727:SF7">
    <property type="entry name" value="DIMETHYLADENOSINE TRANSFERASE-RELATED"/>
    <property type="match status" value="1"/>
</dbReference>
<keyword evidence="4 7" id="KW-0808">Transferase</keyword>
<accession>A0A0G1UBT1</accession>
<dbReference type="Pfam" id="PF00398">
    <property type="entry name" value="RrnaAD"/>
    <property type="match status" value="1"/>
</dbReference>
<dbReference type="Gene3D" id="3.40.50.150">
    <property type="entry name" value="Vaccinia Virus protein VP39"/>
    <property type="match status" value="1"/>
</dbReference>
<dbReference type="Proteomes" id="UP000034956">
    <property type="component" value="Unassembled WGS sequence"/>
</dbReference>
<dbReference type="InterPro" id="IPR020598">
    <property type="entry name" value="rRNA_Ade_methylase_Trfase_N"/>
</dbReference>
<dbReference type="PROSITE" id="PS51689">
    <property type="entry name" value="SAM_RNA_A_N6_MT"/>
    <property type="match status" value="1"/>
</dbReference>
<feature type="binding site" evidence="7 8">
    <location>
        <position position="107"/>
    </location>
    <ligand>
        <name>S-adenosyl-L-methionine</name>
        <dbReference type="ChEBI" id="CHEBI:59789"/>
    </ligand>
</feature>
<feature type="binding site" evidence="7 8">
    <location>
        <position position="35"/>
    </location>
    <ligand>
        <name>S-adenosyl-L-methionine</name>
        <dbReference type="ChEBI" id="CHEBI:59789"/>
    </ligand>
</feature>
<feature type="domain" description="Ribosomal RNA adenine methylase transferase N-terminal" evidence="9">
    <location>
        <begin position="15"/>
        <end position="190"/>
    </location>
</feature>
<comment type="caution">
    <text evidence="10">The sequence shown here is derived from an EMBL/GenBank/DDBJ whole genome shotgun (WGS) entry which is preliminary data.</text>
</comment>
<dbReference type="EMBL" id="LCPF01000001">
    <property type="protein sequence ID" value="KKU91584.1"/>
    <property type="molecule type" value="Genomic_DNA"/>
</dbReference>
<feature type="binding site" evidence="7 8">
    <location>
        <position position="83"/>
    </location>
    <ligand>
        <name>S-adenosyl-L-methionine</name>
        <dbReference type="ChEBI" id="CHEBI:59789"/>
    </ligand>
</feature>
<comment type="subcellular location">
    <subcellularLocation>
        <location evidence="7">Cytoplasm</location>
    </subcellularLocation>
</comment>
<evidence type="ECO:0000256" key="3">
    <source>
        <dbReference type="ARBA" id="ARBA00022603"/>
    </source>
</evidence>
<dbReference type="InterPro" id="IPR001737">
    <property type="entry name" value="KsgA/Erm"/>
</dbReference>